<feature type="transmembrane region" description="Helical" evidence="7">
    <location>
        <begin position="43"/>
        <end position="63"/>
    </location>
</feature>
<dbReference type="Pfam" id="PF00860">
    <property type="entry name" value="Xan_ur_permease"/>
    <property type="match status" value="1"/>
</dbReference>
<dbReference type="RefSeq" id="WP_080023131.1">
    <property type="nucleotide sequence ID" value="NZ_LTAY01000048.1"/>
</dbReference>
<keyword evidence="5 7" id="KW-1133">Transmembrane helix</keyword>
<organism evidence="8 9">
    <name type="scientific">Clostridium thermobutyricum DSM 4928</name>
    <dbReference type="NCBI Taxonomy" id="1121339"/>
    <lineage>
        <taxon>Bacteria</taxon>
        <taxon>Bacillati</taxon>
        <taxon>Bacillota</taxon>
        <taxon>Clostridia</taxon>
        <taxon>Eubacteriales</taxon>
        <taxon>Clostridiaceae</taxon>
        <taxon>Clostridium</taxon>
    </lineage>
</organism>
<sequence>MKKILSSIQWMAFIVLANVVYALVIGPMFHLSEVQTMMFLQRTIFMLGVGALIQLFIGHRLYISEVPSGLWVGVFIIYSGIGQTLFGGDIQTLRVMSFSIIVTGIIIVLLSAFGLLDKLLVLFSPRVLATFMFLLVAELSKDFIMGMLGIGYGSNKVSIPIMLISIGMVILSLIIRRFRKLASVSFIIVIAAGWLAFYVFGLLKDNNMSHIKGFISFPKAFPFGLPIVNLSMIPSIIIAVLILISTMLGAMSVIKSVMEKANNRRYETSAKRGGIALGINQILSGIFLSVAAVPGISISGFMEQTESTHKQPFLIGNILVIIVSCITPIMAFFTTLPTPVAYAAIFTVFSNMFGVAIKELEKLEDRSKMYFSIGIPIFTGVGIMFVPNTAFSALPSSLTSFLSNGLVVGIALAIIIEIYNIIVEKKTKKKA</sequence>
<dbReference type="PANTHER" id="PTHR42810:SF1">
    <property type="entry name" value="PURINE PERMEASE YWDJ-RELATED"/>
    <property type="match status" value="1"/>
</dbReference>
<dbReference type="PANTHER" id="PTHR42810">
    <property type="entry name" value="PURINE PERMEASE C1399.01C-RELATED"/>
    <property type="match status" value="1"/>
</dbReference>
<keyword evidence="3" id="KW-0813">Transport</keyword>
<feature type="transmembrane region" description="Helical" evidence="7">
    <location>
        <begin position="313"/>
        <end position="333"/>
    </location>
</feature>
<reference evidence="8 9" key="1">
    <citation type="submission" date="2016-02" db="EMBL/GenBank/DDBJ databases">
        <title>Genome sequence of Clostridium thermobutyricum DSM 4928.</title>
        <authorList>
            <person name="Poehlein A."/>
            <person name="Daniel R."/>
        </authorList>
    </citation>
    <scope>NUCLEOTIDE SEQUENCE [LARGE SCALE GENOMIC DNA]</scope>
    <source>
        <strain evidence="8 9">DSM 4928</strain>
    </source>
</reference>
<gene>
    <name evidence="8" type="primary">ywdJ</name>
    <name evidence="8" type="ORF">CLTHE_19330</name>
</gene>
<feature type="transmembrane region" description="Helical" evidence="7">
    <location>
        <begin position="12"/>
        <end position="31"/>
    </location>
</feature>
<feature type="transmembrane region" description="Helical" evidence="7">
    <location>
        <begin position="119"/>
        <end position="137"/>
    </location>
</feature>
<dbReference type="NCBIfam" id="NF037981">
    <property type="entry name" value="NCS2_1"/>
    <property type="match status" value="1"/>
</dbReference>
<evidence type="ECO:0000313" key="9">
    <source>
        <dbReference type="Proteomes" id="UP000191448"/>
    </source>
</evidence>
<protein>
    <submittedName>
        <fullName evidence="8">Putative purine permease YwdJ</fullName>
    </submittedName>
</protein>
<feature type="transmembrane region" description="Helical" evidence="7">
    <location>
        <begin position="181"/>
        <end position="203"/>
    </location>
</feature>
<feature type="transmembrane region" description="Helical" evidence="7">
    <location>
        <begin position="95"/>
        <end position="113"/>
    </location>
</feature>
<feature type="transmembrane region" description="Helical" evidence="7">
    <location>
        <begin position="401"/>
        <end position="422"/>
    </location>
</feature>
<dbReference type="InterPro" id="IPR006043">
    <property type="entry name" value="NCS2"/>
</dbReference>
<evidence type="ECO:0000256" key="2">
    <source>
        <dbReference type="ARBA" id="ARBA00008821"/>
    </source>
</evidence>
<dbReference type="OrthoDB" id="9805749at2"/>
<comment type="caution">
    <text evidence="8">The sequence shown here is derived from an EMBL/GenBank/DDBJ whole genome shotgun (WGS) entry which is preliminary data.</text>
</comment>
<comment type="subcellular location">
    <subcellularLocation>
        <location evidence="1">Membrane</location>
        <topology evidence="1">Multi-pass membrane protein</topology>
    </subcellularLocation>
</comment>
<evidence type="ECO:0000313" key="8">
    <source>
        <dbReference type="EMBL" id="OPX47370.1"/>
    </source>
</evidence>
<evidence type="ECO:0000256" key="4">
    <source>
        <dbReference type="ARBA" id="ARBA00022692"/>
    </source>
</evidence>
<dbReference type="GO" id="GO:0005886">
    <property type="term" value="C:plasma membrane"/>
    <property type="evidence" value="ECO:0007669"/>
    <property type="project" value="TreeGrafter"/>
</dbReference>
<keyword evidence="4 7" id="KW-0812">Transmembrane</keyword>
<feature type="transmembrane region" description="Helical" evidence="7">
    <location>
        <begin position="69"/>
        <end position="88"/>
    </location>
</feature>
<feature type="transmembrane region" description="Helical" evidence="7">
    <location>
        <begin position="369"/>
        <end position="389"/>
    </location>
</feature>
<feature type="transmembrane region" description="Helical" evidence="7">
    <location>
        <begin position="223"/>
        <end position="254"/>
    </location>
</feature>
<accession>A0A1V4SU81</accession>
<evidence type="ECO:0000256" key="3">
    <source>
        <dbReference type="ARBA" id="ARBA00022448"/>
    </source>
</evidence>
<dbReference type="GO" id="GO:0042907">
    <property type="term" value="F:xanthine transmembrane transporter activity"/>
    <property type="evidence" value="ECO:0007669"/>
    <property type="project" value="TreeGrafter"/>
</dbReference>
<dbReference type="Proteomes" id="UP000191448">
    <property type="component" value="Unassembled WGS sequence"/>
</dbReference>
<keyword evidence="6 7" id="KW-0472">Membrane</keyword>
<proteinExistence type="inferred from homology"/>
<evidence type="ECO:0000256" key="5">
    <source>
        <dbReference type="ARBA" id="ARBA00022989"/>
    </source>
</evidence>
<dbReference type="AlphaFoldDB" id="A0A1V4SU81"/>
<evidence type="ECO:0000256" key="1">
    <source>
        <dbReference type="ARBA" id="ARBA00004141"/>
    </source>
</evidence>
<dbReference type="EMBL" id="LTAY01000048">
    <property type="protein sequence ID" value="OPX47370.1"/>
    <property type="molecule type" value="Genomic_DNA"/>
</dbReference>
<feature type="transmembrane region" description="Helical" evidence="7">
    <location>
        <begin position="157"/>
        <end position="175"/>
    </location>
</feature>
<comment type="similarity">
    <text evidence="2">Belongs to the nucleobase:cation symporter-2 (NCS2) (TC 2.A.40) family.</text>
</comment>
<evidence type="ECO:0000256" key="6">
    <source>
        <dbReference type="ARBA" id="ARBA00023136"/>
    </source>
</evidence>
<evidence type="ECO:0000256" key="7">
    <source>
        <dbReference type="SAM" id="Phobius"/>
    </source>
</evidence>
<feature type="transmembrane region" description="Helical" evidence="7">
    <location>
        <begin position="339"/>
        <end position="357"/>
    </location>
</feature>
<name>A0A1V4SU81_9CLOT</name>